<sequence length="74" mass="8522">MSHQQVMSYLIGGGDHYKSHTFAFLNWDRLSAIRMERIVNETNKKEEQRMPVEDAKRESVATSTKNILSTTPIP</sequence>
<dbReference type="Proteomes" id="UP000053647">
    <property type="component" value="Unassembled WGS sequence"/>
</dbReference>
<gene>
    <name evidence="2" type="ORF">PAXINDRAFT_18488</name>
</gene>
<accession>A0A0C9TKM9</accession>
<keyword evidence="3" id="KW-1185">Reference proteome</keyword>
<dbReference type="HOGENOM" id="CLU_2688490_0_0_1"/>
<dbReference type="OrthoDB" id="3267861at2759"/>
<organism evidence="2 3">
    <name type="scientific">Paxillus involutus ATCC 200175</name>
    <dbReference type="NCBI Taxonomy" id="664439"/>
    <lineage>
        <taxon>Eukaryota</taxon>
        <taxon>Fungi</taxon>
        <taxon>Dikarya</taxon>
        <taxon>Basidiomycota</taxon>
        <taxon>Agaricomycotina</taxon>
        <taxon>Agaricomycetes</taxon>
        <taxon>Agaricomycetidae</taxon>
        <taxon>Boletales</taxon>
        <taxon>Paxilineae</taxon>
        <taxon>Paxillaceae</taxon>
        <taxon>Paxillus</taxon>
    </lineage>
</organism>
<feature type="compositionally biased region" description="Polar residues" evidence="1">
    <location>
        <begin position="60"/>
        <end position="74"/>
    </location>
</feature>
<dbReference type="AlphaFoldDB" id="A0A0C9TKM9"/>
<feature type="compositionally biased region" description="Basic and acidic residues" evidence="1">
    <location>
        <begin position="42"/>
        <end position="59"/>
    </location>
</feature>
<reference evidence="2 3" key="1">
    <citation type="submission" date="2014-06" db="EMBL/GenBank/DDBJ databases">
        <authorList>
            <consortium name="DOE Joint Genome Institute"/>
            <person name="Kuo A."/>
            <person name="Kohler A."/>
            <person name="Nagy L.G."/>
            <person name="Floudas D."/>
            <person name="Copeland A."/>
            <person name="Barry K.W."/>
            <person name="Cichocki N."/>
            <person name="Veneault-Fourrey C."/>
            <person name="LaButti K."/>
            <person name="Lindquist E.A."/>
            <person name="Lipzen A."/>
            <person name="Lundell T."/>
            <person name="Morin E."/>
            <person name="Murat C."/>
            <person name="Sun H."/>
            <person name="Tunlid A."/>
            <person name="Henrissat B."/>
            <person name="Grigoriev I.V."/>
            <person name="Hibbett D.S."/>
            <person name="Martin F."/>
            <person name="Nordberg H.P."/>
            <person name="Cantor M.N."/>
            <person name="Hua S.X."/>
        </authorList>
    </citation>
    <scope>NUCLEOTIDE SEQUENCE [LARGE SCALE GENOMIC DNA]</scope>
    <source>
        <strain evidence="2 3">ATCC 200175</strain>
    </source>
</reference>
<reference evidence="3" key="2">
    <citation type="submission" date="2015-01" db="EMBL/GenBank/DDBJ databases">
        <title>Evolutionary Origins and Diversification of the Mycorrhizal Mutualists.</title>
        <authorList>
            <consortium name="DOE Joint Genome Institute"/>
            <consortium name="Mycorrhizal Genomics Consortium"/>
            <person name="Kohler A."/>
            <person name="Kuo A."/>
            <person name="Nagy L.G."/>
            <person name="Floudas D."/>
            <person name="Copeland A."/>
            <person name="Barry K.W."/>
            <person name="Cichocki N."/>
            <person name="Veneault-Fourrey C."/>
            <person name="LaButti K."/>
            <person name="Lindquist E.A."/>
            <person name="Lipzen A."/>
            <person name="Lundell T."/>
            <person name="Morin E."/>
            <person name="Murat C."/>
            <person name="Riley R."/>
            <person name="Ohm R."/>
            <person name="Sun H."/>
            <person name="Tunlid A."/>
            <person name="Henrissat B."/>
            <person name="Grigoriev I.V."/>
            <person name="Hibbett D.S."/>
            <person name="Martin F."/>
        </authorList>
    </citation>
    <scope>NUCLEOTIDE SEQUENCE [LARGE SCALE GENOMIC DNA]</scope>
    <source>
        <strain evidence="3">ATCC 200175</strain>
    </source>
</reference>
<name>A0A0C9TKM9_PAXIN</name>
<evidence type="ECO:0000256" key="1">
    <source>
        <dbReference type="SAM" id="MobiDB-lite"/>
    </source>
</evidence>
<dbReference type="EMBL" id="KN819636">
    <property type="protein sequence ID" value="KIJ08377.1"/>
    <property type="molecule type" value="Genomic_DNA"/>
</dbReference>
<protein>
    <submittedName>
        <fullName evidence="2">Uncharacterized protein</fullName>
    </submittedName>
</protein>
<proteinExistence type="predicted"/>
<evidence type="ECO:0000313" key="2">
    <source>
        <dbReference type="EMBL" id="KIJ08377.1"/>
    </source>
</evidence>
<feature type="region of interest" description="Disordered" evidence="1">
    <location>
        <begin position="42"/>
        <end position="74"/>
    </location>
</feature>
<evidence type="ECO:0000313" key="3">
    <source>
        <dbReference type="Proteomes" id="UP000053647"/>
    </source>
</evidence>